<dbReference type="EMBL" id="KV417524">
    <property type="protein sequence ID" value="KZP24868.1"/>
    <property type="molecule type" value="Genomic_DNA"/>
</dbReference>
<evidence type="ECO:0000313" key="1">
    <source>
        <dbReference type="EMBL" id="KZP24868.1"/>
    </source>
</evidence>
<reference evidence="1 2" key="1">
    <citation type="journal article" date="2016" name="Mol. Biol. Evol.">
        <title>Comparative Genomics of Early-Diverging Mushroom-Forming Fungi Provides Insights into the Origins of Lignocellulose Decay Capabilities.</title>
        <authorList>
            <person name="Nagy L.G."/>
            <person name="Riley R."/>
            <person name="Tritt A."/>
            <person name="Adam C."/>
            <person name="Daum C."/>
            <person name="Floudas D."/>
            <person name="Sun H."/>
            <person name="Yadav J.S."/>
            <person name="Pangilinan J."/>
            <person name="Larsson K.H."/>
            <person name="Matsuura K."/>
            <person name="Barry K."/>
            <person name="Labutti K."/>
            <person name="Kuo R."/>
            <person name="Ohm R.A."/>
            <person name="Bhattacharya S.S."/>
            <person name="Shirouzu T."/>
            <person name="Yoshinaga Y."/>
            <person name="Martin F.M."/>
            <person name="Grigoriev I.V."/>
            <person name="Hibbett D.S."/>
        </authorList>
    </citation>
    <scope>NUCLEOTIDE SEQUENCE [LARGE SCALE GENOMIC DNA]</scope>
    <source>
        <strain evidence="1 2">CBS 109695</strain>
    </source>
</reference>
<sequence>MSFSTSTAPTSTAFDMLDSPPPSVIADTASTLASVNLSRHYTSDILTVFKVGDKLFRFDRRLLDQETDTIPPGVGSNEDPIELSEHIRAADFEILLDFLKLGTRHDKRPLTTHDWASIIAACSILGMQRVQNLARDALSDPQTALLDQQQRLRDQQSAPLSCAGVGFERDTYGMYFLIREKNTTHYLSTYGASNTEGAQVQLCDREGKWNAKLRSMVFFIDKSGALHHAASGLAVDIVDDVPILRRNRPVSSSPNPWSRPLPEFSFVNEQIRVKFLSDPSLPSCSDDLYPRGSWATKDFVLGVRPNKDFHMHPIADFSPWIPAAITGTFDYTTGANHDRQWRVLVEKRTSDVGGRKTSWEVVAATQV</sequence>
<evidence type="ECO:0000313" key="2">
    <source>
        <dbReference type="Proteomes" id="UP000076532"/>
    </source>
</evidence>
<proteinExistence type="predicted"/>
<evidence type="ECO:0008006" key="3">
    <source>
        <dbReference type="Google" id="ProtNLM"/>
    </source>
</evidence>
<organism evidence="1 2">
    <name type="scientific">Athelia psychrophila</name>
    <dbReference type="NCBI Taxonomy" id="1759441"/>
    <lineage>
        <taxon>Eukaryota</taxon>
        <taxon>Fungi</taxon>
        <taxon>Dikarya</taxon>
        <taxon>Basidiomycota</taxon>
        <taxon>Agaricomycotina</taxon>
        <taxon>Agaricomycetes</taxon>
        <taxon>Agaricomycetidae</taxon>
        <taxon>Atheliales</taxon>
        <taxon>Atheliaceae</taxon>
        <taxon>Athelia</taxon>
    </lineage>
</organism>
<accession>A0A166NCH0</accession>
<protein>
    <recommendedName>
        <fullName evidence="3">BTB domain-containing protein</fullName>
    </recommendedName>
</protein>
<dbReference type="AlphaFoldDB" id="A0A166NCH0"/>
<dbReference type="Gene3D" id="2.80.10.50">
    <property type="match status" value="1"/>
</dbReference>
<keyword evidence="2" id="KW-1185">Reference proteome</keyword>
<dbReference type="Proteomes" id="UP000076532">
    <property type="component" value="Unassembled WGS sequence"/>
</dbReference>
<gene>
    <name evidence="1" type="ORF">FIBSPDRAFT_1041978</name>
</gene>
<name>A0A166NCH0_9AGAM</name>